<dbReference type="Proteomes" id="UP000189701">
    <property type="component" value="Unplaced"/>
</dbReference>
<accession>A0A1U7WJS7</accession>
<feature type="domain" description="Reverse transcriptase Ty1/copia-type" evidence="1">
    <location>
        <begin position="4"/>
        <end position="70"/>
    </location>
</feature>
<evidence type="ECO:0000313" key="2">
    <source>
        <dbReference type="Proteomes" id="UP000189701"/>
    </source>
</evidence>
<dbReference type="AlphaFoldDB" id="A0A1U7WJS7"/>
<keyword evidence="2" id="KW-1185">Reference proteome</keyword>
<dbReference type="STRING" id="4096.A0A1U7WJS7"/>
<evidence type="ECO:0000313" key="3">
    <source>
        <dbReference type="RefSeq" id="XP_009774505.1"/>
    </source>
</evidence>
<dbReference type="eggNOG" id="KOG0017">
    <property type="taxonomic scope" value="Eukaryota"/>
</dbReference>
<proteinExistence type="predicted"/>
<name>A0A1U7WJS7_NICSY</name>
<sequence length="189" mass="20748">MGLQGWPMFQLDVNNAFLHDDFDEEVFMKLPPGLSIRSSSYSAPLVCKLLKSLYGLRQAFRKWGSGNSMVILKKFIHDLLAAFNSSDCSPVTCPLELNVKLMAKEGILSLILKIIEASLLVHATTLLSSHEGNFATLEALLILASSSPILLISLCRLIVIVIGDPTLIERDLFLVSVYFLVAVSLGRSP</sequence>
<reference evidence="3" key="2">
    <citation type="submission" date="2025-08" db="UniProtKB">
        <authorList>
            <consortium name="RefSeq"/>
        </authorList>
    </citation>
    <scope>IDENTIFICATION</scope>
    <source>
        <tissue evidence="3">Leaf</tissue>
    </source>
</reference>
<gene>
    <name evidence="3" type="primary">LOC104224523</name>
</gene>
<dbReference type="InterPro" id="IPR013103">
    <property type="entry name" value="RVT_2"/>
</dbReference>
<dbReference type="Pfam" id="PF07727">
    <property type="entry name" value="RVT_2"/>
    <property type="match status" value="1"/>
</dbReference>
<dbReference type="RefSeq" id="XP_009774505.1">
    <property type="nucleotide sequence ID" value="XM_009776203.1"/>
</dbReference>
<evidence type="ECO:0000259" key="1">
    <source>
        <dbReference type="Pfam" id="PF07727"/>
    </source>
</evidence>
<protein>
    <submittedName>
        <fullName evidence="3">Uncharacterized protein LOC104224523</fullName>
    </submittedName>
</protein>
<reference evidence="2" key="1">
    <citation type="journal article" date="2013" name="Genome Biol.">
        <title>Reference genomes and transcriptomes of Nicotiana sylvestris and Nicotiana tomentosiformis.</title>
        <authorList>
            <person name="Sierro N."/>
            <person name="Battey J.N."/>
            <person name="Ouadi S."/>
            <person name="Bovet L."/>
            <person name="Goepfert S."/>
            <person name="Bakaher N."/>
            <person name="Peitsch M.C."/>
            <person name="Ivanov N.V."/>
        </authorList>
    </citation>
    <scope>NUCLEOTIDE SEQUENCE [LARGE SCALE GENOMIC DNA]</scope>
</reference>
<organism evidence="2 3">
    <name type="scientific">Nicotiana sylvestris</name>
    <name type="common">Wood tobacco</name>
    <name type="synonym">South American tobacco</name>
    <dbReference type="NCBI Taxonomy" id="4096"/>
    <lineage>
        <taxon>Eukaryota</taxon>
        <taxon>Viridiplantae</taxon>
        <taxon>Streptophyta</taxon>
        <taxon>Embryophyta</taxon>
        <taxon>Tracheophyta</taxon>
        <taxon>Spermatophyta</taxon>
        <taxon>Magnoliopsida</taxon>
        <taxon>eudicotyledons</taxon>
        <taxon>Gunneridae</taxon>
        <taxon>Pentapetalae</taxon>
        <taxon>asterids</taxon>
        <taxon>lamiids</taxon>
        <taxon>Solanales</taxon>
        <taxon>Solanaceae</taxon>
        <taxon>Nicotianoideae</taxon>
        <taxon>Nicotianeae</taxon>
        <taxon>Nicotiana</taxon>
    </lineage>
</organism>